<dbReference type="Pfam" id="PF00041">
    <property type="entry name" value="fn3"/>
    <property type="match status" value="3"/>
</dbReference>
<evidence type="ECO:0000256" key="2">
    <source>
        <dbReference type="PROSITE-ProRule" id="PRU00023"/>
    </source>
</evidence>
<dbReference type="PANTHER" id="PTHR13817:SF73">
    <property type="entry name" value="FIBRONECTIN TYPE-III DOMAIN-CONTAINING PROTEIN"/>
    <property type="match status" value="1"/>
</dbReference>
<organism evidence="5">
    <name type="scientific">Aphanomyces invadans</name>
    <dbReference type="NCBI Taxonomy" id="157072"/>
    <lineage>
        <taxon>Eukaryota</taxon>
        <taxon>Sar</taxon>
        <taxon>Stramenopiles</taxon>
        <taxon>Oomycota</taxon>
        <taxon>Saprolegniomycetes</taxon>
        <taxon>Saprolegniales</taxon>
        <taxon>Verrucalvaceae</taxon>
        <taxon>Aphanomyces</taxon>
    </lineage>
</organism>
<feature type="repeat" description="ANK" evidence="2">
    <location>
        <begin position="99"/>
        <end position="131"/>
    </location>
</feature>
<dbReference type="SUPFAM" id="SSF48403">
    <property type="entry name" value="Ankyrin repeat"/>
    <property type="match status" value="1"/>
</dbReference>
<dbReference type="CDD" id="cd00063">
    <property type="entry name" value="FN3"/>
    <property type="match status" value="4"/>
</dbReference>
<reference evidence="5" key="1">
    <citation type="submission" date="2013-12" db="EMBL/GenBank/DDBJ databases">
        <title>The Genome Sequence of Aphanomyces invadans NJM9701.</title>
        <authorList>
            <consortium name="The Broad Institute Genomics Platform"/>
            <person name="Russ C."/>
            <person name="Tyler B."/>
            <person name="van West P."/>
            <person name="Dieguez-Uribeondo J."/>
            <person name="Young S.K."/>
            <person name="Zeng Q."/>
            <person name="Gargeya S."/>
            <person name="Fitzgerald M."/>
            <person name="Abouelleil A."/>
            <person name="Alvarado L."/>
            <person name="Chapman S.B."/>
            <person name="Gainer-Dewar J."/>
            <person name="Goldberg J."/>
            <person name="Griggs A."/>
            <person name="Gujja S."/>
            <person name="Hansen M."/>
            <person name="Howarth C."/>
            <person name="Imamovic A."/>
            <person name="Ireland A."/>
            <person name="Larimer J."/>
            <person name="McCowan C."/>
            <person name="Murphy C."/>
            <person name="Pearson M."/>
            <person name="Poon T.W."/>
            <person name="Priest M."/>
            <person name="Roberts A."/>
            <person name="Saif S."/>
            <person name="Shea T."/>
            <person name="Sykes S."/>
            <person name="Wortman J."/>
            <person name="Nusbaum C."/>
            <person name="Birren B."/>
        </authorList>
    </citation>
    <scope>NUCLEOTIDE SEQUENCE [LARGE SCALE GENOMIC DNA]</scope>
    <source>
        <strain evidence="5">NJM9701</strain>
    </source>
</reference>
<dbReference type="InterPro" id="IPR036116">
    <property type="entry name" value="FN3_sf"/>
</dbReference>
<dbReference type="Gene3D" id="2.60.40.10">
    <property type="entry name" value="Immunoglobulins"/>
    <property type="match status" value="5"/>
</dbReference>
<sequence>MAEAAESATHQLRRLVQEARKDKGGVAATHNHLQGRRRSGGQGKRLPLHAKTIRKRMQEPSSLQRQINDFIESAGEGLEDRVDEYIRAGLPIDRTHTVLGYTALHAAANQPDIRVMSRLLRAGANANVPATNQGSALHAAVLYNNPAGVEKLLQHQANRQARAQGDIAPLDVAEEYGRRAIHVLLKGPPAPPPLPTCTLVEPHSLHLSWDAKSTARPSPSRPLPPPPTQFKVLWRMWCATEFSHAISGASTTVLDGLLPATLYEIAIQAANDAGWSDKSAALVVKTADSVPAAPTAPVITAVSDTSIQMALTLPDANGRPLESVCVVGQKTGSIDVADTSDLVALMHVNPNEATWVVVWEGDPMALPQSDANVRELVAATLAPGTVYFFRFKARNALGWSDLGDISDGITTNDAPKLVRKTGTSVGLVWPKPYSTHDIDVYELQCKEAATSAWSTVSSRVRGHSFTVTQLQPATGYNFRVRPHYASGESSWEDVANCAVSPIYHTNGATPDAPTDIVLVSRSQTMLELKWKMPRCNGHVVLHYDLHKQRMTEVKSTESDLSNATPDPTAPWESVSNAIEVDCASYCVHGLQHGTPYRFRLRARNALGWSDVGDPSPAFFTHAFLPPTPPVATAKTHYSLDVAWDDQVTDVNSNVDQKEFFELHVCRLWTYCPHDAIPDTCFDKWELVQDRCPTRACVVSNLSALSWYAFRVRSWIRHRGWTEFSDPSAPIQTLRRM</sequence>
<keyword evidence="2" id="KW-0040">ANK repeat</keyword>
<evidence type="ECO:0000313" key="5">
    <source>
        <dbReference type="EMBL" id="ETV96382.1"/>
    </source>
</evidence>
<dbReference type="InterPro" id="IPR050964">
    <property type="entry name" value="Striated_Muscle_Regulatory"/>
</dbReference>
<proteinExistence type="predicted"/>
<dbReference type="PROSITE" id="PS50853">
    <property type="entry name" value="FN3"/>
    <property type="match status" value="3"/>
</dbReference>
<dbReference type="PROSITE" id="PS50088">
    <property type="entry name" value="ANK_REPEAT"/>
    <property type="match status" value="1"/>
</dbReference>
<dbReference type="PANTHER" id="PTHR13817">
    <property type="entry name" value="TITIN"/>
    <property type="match status" value="1"/>
</dbReference>
<dbReference type="STRING" id="157072.A0A024TST2"/>
<keyword evidence="1" id="KW-0677">Repeat</keyword>
<dbReference type="OrthoDB" id="504170at2759"/>
<protein>
    <recommendedName>
        <fullName evidence="4">Fibronectin type-III domain-containing protein</fullName>
    </recommendedName>
</protein>
<accession>A0A024TST2</accession>
<dbReference type="SUPFAM" id="SSF49265">
    <property type="entry name" value="Fibronectin type III"/>
    <property type="match status" value="3"/>
</dbReference>
<dbReference type="VEuPathDB" id="FungiDB:H310_10535"/>
<dbReference type="Pfam" id="PF12796">
    <property type="entry name" value="Ank_2"/>
    <property type="match status" value="1"/>
</dbReference>
<evidence type="ECO:0000256" key="1">
    <source>
        <dbReference type="ARBA" id="ARBA00022737"/>
    </source>
</evidence>
<dbReference type="SMART" id="SM00060">
    <property type="entry name" value="FN3"/>
    <property type="match status" value="5"/>
</dbReference>
<dbReference type="InterPro" id="IPR003961">
    <property type="entry name" value="FN3_dom"/>
</dbReference>
<feature type="domain" description="Fibronectin type-III" evidence="4">
    <location>
        <begin position="411"/>
        <end position="502"/>
    </location>
</feature>
<evidence type="ECO:0000256" key="3">
    <source>
        <dbReference type="SAM" id="MobiDB-lite"/>
    </source>
</evidence>
<gene>
    <name evidence="5" type="ORF">H310_10535</name>
</gene>
<feature type="region of interest" description="Disordered" evidence="3">
    <location>
        <begin position="21"/>
        <end position="46"/>
    </location>
</feature>
<feature type="domain" description="Fibronectin type-III" evidence="4">
    <location>
        <begin position="512"/>
        <end position="627"/>
    </location>
</feature>
<dbReference type="EMBL" id="KI913977">
    <property type="protein sequence ID" value="ETV96382.1"/>
    <property type="molecule type" value="Genomic_DNA"/>
</dbReference>
<dbReference type="InterPro" id="IPR002110">
    <property type="entry name" value="Ankyrin_rpt"/>
</dbReference>
<dbReference type="InterPro" id="IPR013783">
    <property type="entry name" value="Ig-like_fold"/>
</dbReference>
<dbReference type="AlphaFoldDB" id="A0A024TST2"/>
<dbReference type="SMART" id="SM00248">
    <property type="entry name" value="ANK"/>
    <property type="match status" value="2"/>
</dbReference>
<dbReference type="GeneID" id="20087585"/>
<feature type="domain" description="Fibronectin type-III" evidence="4">
    <location>
        <begin position="191"/>
        <end position="289"/>
    </location>
</feature>
<dbReference type="PROSITE" id="PS50297">
    <property type="entry name" value="ANK_REP_REGION"/>
    <property type="match status" value="1"/>
</dbReference>
<evidence type="ECO:0000259" key="4">
    <source>
        <dbReference type="PROSITE" id="PS50853"/>
    </source>
</evidence>
<dbReference type="Gene3D" id="1.25.40.20">
    <property type="entry name" value="Ankyrin repeat-containing domain"/>
    <property type="match status" value="1"/>
</dbReference>
<dbReference type="RefSeq" id="XP_008875174.1">
    <property type="nucleotide sequence ID" value="XM_008876952.1"/>
</dbReference>
<dbReference type="eggNOG" id="KOG0613">
    <property type="taxonomic scope" value="Eukaryota"/>
</dbReference>
<dbReference type="InterPro" id="IPR036770">
    <property type="entry name" value="Ankyrin_rpt-contain_sf"/>
</dbReference>
<name>A0A024TST2_9STRA</name>